<organism evidence="2 3">
    <name type="scientific">Albula goreensis</name>
    <dbReference type="NCBI Taxonomy" id="1534307"/>
    <lineage>
        <taxon>Eukaryota</taxon>
        <taxon>Metazoa</taxon>
        <taxon>Chordata</taxon>
        <taxon>Craniata</taxon>
        <taxon>Vertebrata</taxon>
        <taxon>Euteleostomi</taxon>
        <taxon>Actinopterygii</taxon>
        <taxon>Neopterygii</taxon>
        <taxon>Teleostei</taxon>
        <taxon>Albuliformes</taxon>
        <taxon>Albulidae</taxon>
        <taxon>Albula</taxon>
    </lineage>
</organism>
<keyword evidence="1" id="KW-0732">Signal</keyword>
<sequence>MGKDAVILLFSVTIMVLIKQSLCGVEEVQIDLTNIYEALKNCSDTCNETDQQSLSKESKCCLRINTTKIKCKEYYVEGLRSLFSASQTDSDIQRLSHALAKRLGNVTILECAPRKRLIPSKEFLELLKQQFAILCEEGKC</sequence>
<feature type="chain" id="PRO_5035800126" evidence="1">
    <location>
        <begin position="24"/>
        <end position="140"/>
    </location>
</feature>
<evidence type="ECO:0000256" key="1">
    <source>
        <dbReference type="SAM" id="SignalP"/>
    </source>
</evidence>
<dbReference type="Proteomes" id="UP000829720">
    <property type="component" value="Unassembled WGS sequence"/>
</dbReference>
<proteinExistence type="predicted"/>
<accession>A0A8T3CR15</accession>
<feature type="signal peptide" evidence="1">
    <location>
        <begin position="1"/>
        <end position="23"/>
    </location>
</feature>
<evidence type="ECO:0000313" key="3">
    <source>
        <dbReference type="Proteomes" id="UP000829720"/>
    </source>
</evidence>
<dbReference type="AlphaFoldDB" id="A0A8T3CR15"/>
<comment type="caution">
    <text evidence="2">The sequence shown here is derived from an EMBL/GenBank/DDBJ whole genome shotgun (WGS) entry which is preliminary data.</text>
</comment>
<keyword evidence="3" id="KW-1185">Reference proteome</keyword>
<protein>
    <submittedName>
        <fullName evidence="2">Uncharacterized protein</fullName>
    </submittedName>
</protein>
<dbReference type="EMBL" id="JAERUA010000021">
    <property type="protein sequence ID" value="KAI1884988.1"/>
    <property type="molecule type" value="Genomic_DNA"/>
</dbReference>
<gene>
    <name evidence="2" type="ORF">AGOR_G00215560</name>
</gene>
<reference evidence="2" key="1">
    <citation type="submission" date="2021-01" db="EMBL/GenBank/DDBJ databases">
        <authorList>
            <person name="Zahm M."/>
            <person name="Roques C."/>
            <person name="Cabau C."/>
            <person name="Klopp C."/>
            <person name="Donnadieu C."/>
            <person name="Jouanno E."/>
            <person name="Lampietro C."/>
            <person name="Louis A."/>
            <person name="Herpin A."/>
            <person name="Echchiki A."/>
            <person name="Berthelot C."/>
            <person name="Parey E."/>
            <person name="Roest-Crollius H."/>
            <person name="Braasch I."/>
            <person name="Postlethwait J."/>
            <person name="Bobe J."/>
            <person name="Montfort J."/>
            <person name="Bouchez O."/>
            <person name="Begum T."/>
            <person name="Mejri S."/>
            <person name="Adams A."/>
            <person name="Chen W.-J."/>
            <person name="Guiguen Y."/>
        </authorList>
    </citation>
    <scope>NUCLEOTIDE SEQUENCE</scope>
    <source>
        <tissue evidence="2">Blood</tissue>
    </source>
</reference>
<name>A0A8T3CR15_9TELE</name>
<evidence type="ECO:0000313" key="2">
    <source>
        <dbReference type="EMBL" id="KAI1884988.1"/>
    </source>
</evidence>